<keyword evidence="1" id="KW-0472">Membrane</keyword>
<dbReference type="Gene3D" id="2.60.40.1170">
    <property type="entry name" value="Mu homology domain, subdomain B"/>
    <property type="match status" value="1"/>
</dbReference>
<reference evidence="2" key="1">
    <citation type="journal article" date="2015" name="ISME J.">
        <title>Aquifer environment selects for microbial species cohorts in sediment and groundwater.</title>
        <authorList>
            <person name="Hug L.A."/>
            <person name="Thomas B.C."/>
            <person name="Brown C.T."/>
            <person name="Frischkorn K.R."/>
            <person name="Williams K.H."/>
            <person name="Tringe S.G."/>
            <person name="Banfield J.F."/>
        </authorList>
    </citation>
    <scope>NUCLEOTIDE SEQUENCE</scope>
</reference>
<keyword evidence="1" id="KW-1133">Transmembrane helix</keyword>
<evidence type="ECO:0000313" key="2">
    <source>
        <dbReference type="EMBL" id="AKQ02643.1"/>
    </source>
</evidence>
<dbReference type="AlphaFoldDB" id="A0A0H4T4P9"/>
<dbReference type="EMBL" id="KT007001">
    <property type="protein sequence ID" value="AKQ02643.1"/>
    <property type="molecule type" value="Genomic_DNA"/>
</dbReference>
<protein>
    <recommendedName>
        <fullName evidence="3">DUF11 domain-containing protein</fullName>
    </recommendedName>
</protein>
<keyword evidence="1" id="KW-0812">Transmembrane</keyword>
<sequence>MSEHLEELKKRLYKSGESFDARLRRPELTPRPQKPPVSWQEEAEPVVMMEPKHSGKIWWILGAVFFIAAIGAGAYYYLSNNAISNERIKISISGPDGAVGGERATWEVAITNNNSKELSGAALIFEYPAGSKVLDEGVKGLRSRKILENIGRGQTVRLSFSAFIYGFENESKDIRATLEYTPSGSSVSFSKEELAKITVTRSPVGVSFDLPSEIRAGQEVEIKINYVSNSSSVLENLNLNLEVPSRFVYKSADPKPDTGGGTWFLSPLNPGEKRTISVRGILSGGELEEKSFKASVGIKDLSGEFSIYGQGVATIQLKKPFLEVDAKINGQDSYAARPGESVYVELTYKNNLTVPVENAIIEAVLSGKIFNESKTIVRLGTYRSIDKRIIWNSSLNNSLARIDPGESGTVSFQLEMLEKITIKTAADKEFSLPMHFEIRPGVKPPGYEGVDLKGEDSLDIKLISRLQLVRRGFYYSKTMPNTGPIPAKVGQETTFTVILSLTNSTNDLEGVKVRAFLPPYMSWKNKIIPSSTVSYDPNTGELIWDVGDLKAGVGYTSPAKEITFQVGFIPSANQVGQVPDLVTNISAEGHDKFTDQNLQVSVPALTLKLESDPKIDMRKTTVIK</sequence>
<proteinExistence type="predicted"/>
<evidence type="ECO:0000256" key="1">
    <source>
        <dbReference type="SAM" id="Phobius"/>
    </source>
</evidence>
<evidence type="ECO:0008006" key="3">
    <source>
        <dbReference type="Google" id="ProtNLM"/>
    </source>
</evidence>
<feature type="transmembrane region" description="Helical" evidence="1">
    <location>
        <begin position="57"/>
        <end position="78"/>
    </location>
</feature>
<name>A0A0H4T4P9_9BACT</name>
<accession>A0A0H4T4P9</accession>
<organism evidence="2">
    <name type="scientific">uncultured Parcubacteria bacterium Rifle_16ft_4_minimus_37658</name>
    <dbReference type="NCBI Taxonomy" id="1665141"/>
    <lineage>
        <taxon>Bacteria</taxon>
        <taxon>Candidatus Parcubacteria</taxon>
        <taxon>environmental samples</taxon>
    </lineage>
</organism>